<keyword evidence="2" id="KW-1185">Reference proteome</keyword>
<dbReference type="InterPro" id="IPR029058">
    <property type="entry name" value="AB_hydrolase_fold"/>
</dbReference>
<dbReference type="STRING" id="525903.Taci_0455"/>
<dbReference type="Gene3D" id="3.40.50.1820">
    <property type="entry name" value="alpha/beta hydrolase"/>
    <property type="match status" value="1"/>
</dbReference>
<name>D1B8T8_THEAS</name>
<dbReference type="eggNOG" id="COG1073">
    <property type="taxonomic scope" value="Bacteria"/>
</dbReference>
<dbReference type="HOGENOM" id="CLU_1072735_0_0_0"/>
<gene>
    <name evidence="1" type="ordered locus">Taci_0455</name>
</gene>
<protein>
    <submittedName>
        <fullName evidence="1">Uncharacterized protein</fullName>
    </submittedName>
</protein>
<accession>D1B8T8</accession>
<dbReference type="SUPFAM" id="SSF53474">
    <property type="entry name" value="alpha/beta-Hydrolases"/>
    <property type="match status" value="1"/>
</dbReference>
<dbReference type="RefSeq" id="WP_012869207.1">
    <property type="nucleotide sequence ID" value="NC_013522.1"/>
</dbReference>
<dbReference type="KEGG" id="tai:Taci_0455"/>
<evidence type="ECO:0000313" key="2">
    <source>
        <dbReference type="Proteomes" id="UP000002030"/>
    </source>
</evidence>
<proteinExistence type="predicted"/>
<evidence type="ECO:0000313" key="1">
    <source>
        <dbReference type="EMBL" id="ACZ18691.1"/>
    </source>
</evidence>
<dbReference type="Proteomes" id="UP000002030">
    <property type="component" value="Chromosome"/>
</dbReference>
<dbReference type="AlphaFoldDB" id="D1B8T8"/>
<dbReference type="EnsemblBacteria" id="ACZ18691">
    <property type="protein sequence ID" value="ACZ18691"/>
    <property type="gene ID" value="Taci_0455"/>
</dbReference>
<organism evidence="1 2">
    <name type="scientific">Thermanaerovibrio acidaminovorans (strain ATCC 49978 / DSM 6589 / Su883)</name>
    <name type="common">Selenomonas acidaminovorans</name>
    <dbReference type="NCBI Taxonomy" id="525903"/>
    <lineage>
        <taxon>Bacteria</taxon>
        <taxon>Thermotogati</taxon>
        <taxon>Synergistota</taxon>
        <taxon>Synergistia</taxon>
        <taxon>Synergistales</taxon>
        <taxon>Synergistaceae</taxon>
        <taxon>Thermanaerovibrio</taxon>
    </lineage>
</organism>
<reference evidence="1 2" key="1">
    <citation type="journal article" date="2009" name="Stand. Genomic Sci.">
        <title>Complete genome sequence of Thermanaerovibrio acidaminovorans type strain (Su883).</title>
        <authorList>
            <person name="Chovatia M."/>
            <person name="Sikorski J."/>
            <person name="Schroder M."/>
            <person name="Lapidus A."/>
            <person name="Nolan M."/>
            <person name="Tice H."/>
            <person name="Glavina Del Rio T."/>
            <person name="Copeland A."/>
            <person name="Cheng J.F."/>
            <person name="Lucas S."/>
            <person name="Chen F."/>
            <person name="Bruce D."/>
            <person name="Goodwin L."/>
            <person name="Pitluck S."/>
            <person name="Ivanova N."/>
            <person name="Mavromatis K."/>
            <person name="Ovchinnikova G."/>
            <person name="Pati A."/>
            <person name="Chen A."/>
            <person name="Palaniappan K."/>
            <person name="Land M."/>
            <person name="Hauser L."/>
            <person name="Chang Y.J."/>
            <person name="Jeffries C.D."/>
            <person name="Chain P."/>
            <person name="Saunders E."/>
            <person name="Detter J.C."/>
            <person name="Brettin T."/>
            <person name="Rohde M."/>
            <person name="Goker M."/>
            <person name="Spring S."/>
            <person name="Bristow J."/>
            <person name="Markowitz V."/>
            <person name="Hugenholtz P."/>
            <person name="Kyrpides N.C."/>
            <person name="Klenk H.P."/>
            <person name="Eisen J.A."/>
        </authorList>
    </citation>
    <scope>NUCLEOTIDE SEQUENCE [LARGE SCALE GENOMIC DNA]</scope>
    <source>
        <strain evidence="2">ATCC 49978 / DSM 6589 / Su883</strain>
    </source>
</reference>
<sequence>MNVVDRLRTVYLDGSFGDRKVHLHLFTPDQPFRDLVVVFHGVHGNATPEEGNKYGDLGRMIAQRGAAAAVVETSRLRRDRQAFEGDKNRWAVEAFSGKTFAQEIQDLAWAVRGATEEVEAPRLWLWGFSLGGIGAMLIASGLCSSLGVDSPASEVEGVVVSGTGDVLRDTADLGMLKLPILNNLPDRSLLQDAARNLKASFFASFRGTEDDLFGVASCRRLVDLVPLPEEDKFMQELPGVDHSFRMMNGQPSREPLRLMVDRVRLRWG</sequence>
<dbReference type="OrthoDB" id="4054at2"/>
<dbReference type="EMBL" id="CP001818">
    <property type="protein sequence ID" value="ACZ18691.1"/>
    <property type="molecule type" value="Genomic_DNA"/>
</dbReference>